<dbReference type="KEGG" id="dfa:DFA_00051"/>
<accession>F4PXG4</accession>
<gene>
    <name evidence="1" type="ORF">DFA_00051</name>
</gene>
<dbReference type="AlphaFoldDB" id="F4PXG4"/>
<sequence>MINSIHSYGCNPNSIIEKKKRSFIKGSNIINVLKDGDHDNEALEMIAKYGLPWQYVKHYIATRQPPTLDDYIVNMAISQYCCHTNSTLETLQPLLKWCCLQSPLYIEDHVMDCLASNGNLAILTYLDLSYPDIYCSTDALDIASSNGYLHIVSLSCQQ</sequence>
<proteinExistence type="predicted"/>
<organism evidence="1 2">
    <name type="scientific">Cavenderia fasciculata</name>
    <name type="common">Slime mold</name>
    <name type="synonym">Dictyostelium fasciculatum</name>
    <dbReference type="NCBI Taxonomy" id="261658"/>
    <lineage>
        <taxon>Eukaryota</taxon>
        <taxon>Amoebozoa</taxon>
        <taxon>Evosea</taxon>
        <taxon>Eumycetozoa</taxon>
        <taxon>Dictyostelia</taxon>
        <taxon>Acytosteliales</taxon>
        <taxon>Cavenderiaceae</taxon>
        <taxon>Cavenderia</taxon>
    </lineage>
</organism>
<dbReference type="RefSeq" id="XP_004357768.1">
    <property type="nucleotide sequence ID" value="XM_004357711.1"/>
</dbReference>
<dbReference type="OrthoDB" id="70387at2759"/>
<dbReference type="GeneID" id="14871574"/>
<keyword evidence="2" id="KW-1185">Reference proteome</keyword>
<protein>
    <recommendedName>
        <fullName evidence="3">Ankyrin repeat-containing protein</fullName>
    </recommendedName>
</protein>
<dbReference type="EMBL" id="GL883014">
    <property type="protein sequence ID" value="EGG19474.1"/>
    <property type="molecule type" value="Genomic_DNA"/>
</dbReference>
<name>F4PXG4_CACFS</name>
<evidence type="ECO:0008006" key="3">
    <source>
        <dbReference type="Google" id="ProtNLM"/>
    </source>
</evidence>
<evidence type="ECO:0000313" key="2">
    <source>
        <dbReference type="Proteomes" id="UP000007797"/>
    </source>
</evidence>
<evidence type="ECO:0000313" key="1">
    <source>
        <dbReference type="EMBL" id="EGG19474.1"/>
    </source>
</evidence>
<dbReference type="Proteomes" id="UP000007797">
    <property type="component" value="Unassembled WGS sequence"/>
</dbReference>
<reference evidence="2" key="1">
    <citation type="journal article" date="2011" name="Genome Res.">
        <title>Phylogeny-wide analysis of social amoeba genomes highlights ancient origins for complex intercellular communication.</title>
        <authorList>
            <person name="Heidel A.J."/>
            <person name="Lawal H.M."/>
            <person name="Felder M."/>
            <person name="Schilde C."/>
            <person name="Helps N.R."/>
            <person name="Tunggal B."/>
            <person name="Rivero F."/>
            <person name="John U."/>
            <person name="Schleicher M."/>
            <person name="Eichinger L."/>
            <person name="Platzer M."/>
            <person name="Noegel A.A."/>
            <person name="Schaap P."/>
            <person name="Gloeckner G."/>
        </authorList>
    </citation>
    <scope>NUCLEOTIDE SEQUENCE [LARGE SCALE GENOMIC DNA]</scope>
    <source>
        <strain evidence="2">SH3</strain>
    </source>
</reference>